<evidence type="ECO:0000259" key="3">
    <source>
        <dbReference type="PROSITE" id="PS50042"/>
    </source>
</evidence>
<feature type="region of interest" description="Disordered" evidence="1">
    <location>
        <begin position="864"/>
        <end position="911"/>
    </location>
</feature>
<keyword evidence="2" id="KW-1133">Transmembrane helix</keyword>
<reference evidence="4 5" key="1">
    <citation type="submission" date="2013-11" db="EMBL/GenBank/DDBJ databases">
        <title>The Genome Sequence of Phytophthora parasitica P1976.</title>
        <authorList>
            <consortium name="The Broad Institute Genomics Platform"/>
            <person name="Russ C."/>
            <person name="Tyler B."/>
            <person name="Panabieres F."/>
            <person name="Shan W."/>
            <person name="Tripathy S."/>
            <person name="Grunwald N."/>
            <person name="Machado M."/>
            <person name="Johnson C.S."/>
            <person name="Walker B."/>
            <person name="Young S."/>
            <person name="Zeng Q."/>
            <person name="Gargeya S."/>
            <person name="Fitzgerald M."/>
            <person name="Haas B."/>
            <person name="Abouelleil A."/>
            <person name="Allen A.W."/>
            <person name="Alvarado L."/>
            <person name="Arachchi H.M."/>
            <person name="Berlin A.M."/>
            <person name="Chapman S.B."/>
            <person name="Gainer-Dewar J."/>
            <person name="Goldberg J."/>
            <person name="Griggs A."/>
            <person name="Gujja S."/>
            <person name="Hansen M."/>
            <person name="Howarth C."/>
            <person name="Imamovic A."/>
            <person name="Ireland A."/>
            <person name="Larimer J."/>
            <person name="McCowan C."/>
            <person name="Murphy C."/>
            <person name="Pearson M."/>
            <person name="Poon T.W."/>
            <person name="Priest M."/>
            <person name="Roberts A."/>
            <person name="Saif S."/>
            <person name="Shea T."/>
            <person name="Sisk P."/>
            <person name="Sykes S."/>
            <person name="Wortman J."/>
            <person name="Nusbaum C."/>
            <person name="Birren B."/>
        </authorList>
    </citation>
    <scope>NUCLEOTIDE SEQUENCE [LARGE SCALE GENOMIC DNA]</scope>
    <source>
        <strain evidence="4 5">P1976</strain>
    </source>
</reference>
<dbReference type="GO" id="GO:0005249">
    <property type="term" value="F:voltage-gated potassium channel activity"/>
    <property type="evidence" value="ECO:0007669"/>
    <property type="project" value="TreeGrafter"/>
</dbReference>
<feature type="compositionally biased region" description="Polar residues" evidence="1">
    <location>
        <begin position="187"/>
        <end position="197"/>
    </location>
</feature>
<gene>
    <name evidence="4" type="ORF">F444_01521</name>
</gene>
<dbReference type="SUPFAM" id="SSF81324">
    <property type="entry name" value="Voltage-gated potassium channels"/>
    <property type="match status" value="1"/>
</dbReference>
<keyword evidence="2" id="KW-0812">Transmembrane</keyword>
<dbReference type="OrthoDB" id="421226at2759"/>
<dbReference type="EMBL" id="ANJA01000276">
    <property type="protein sequence ID" value="ETO84576.1"/>
    <property type="molecule type" value="Genomic_DNA"/>
</dbReference>
<dbReference type="Gene3D" id="1.10.287.630">
    <property type="entry name" value="Helix hairpin bin"/>
    <property type="match status" value="1"/>
</dbReference>
<protein>
    <recommendedName>
        <fullName evidence="3">Cyclic nucleotide-binding domain-containing protein</fullName>
    </recommendedName>
</protein>
<feature type="compositionally biased region" description="Basic and acidic residues" evidence="1">
    <location>
        <begin position="887"/>
        <end position="897"/>
    </location>
</feature>
<name>A0A081B0B5_PHYNI</name>
<dbReference type="GO" id="GO:0098855">
    <property type="term" value="C:HCN channel complex"/>
    <property type="evidence" value="ECO:0007669"/>
    <property type="project" value="TreeGrafter"/>
</dbReference>
<evidence type="ECO:0000256" key="2">
    <source>
        <dbReference type="SAM" id="Phobius"/>
    </source>
</evidence>
<dbReference type="PANTHER" id="PTHR45689:SF5">
    <property type="entry name" value="I[[H]] CHANNEL, ISOFORM E"/>
    <property type="match status" value="1"/>
</dbReference>
<dbReference type="InterPro" id="IPR051413">
    <property type="entry name" value="K/Na_HCN_channel"/>
</dbReference>
<keyword evidence="2" id="KW-0472">Membrane</keyword>
<dbReference type="SUPFAM" id="SSF51206">
    <property type="entry name" value="cAMP-binding domain-like"/>
    <property type="match status" value="1"/>
</dbReference>
<dbReference type="PANTHER" id="PTHR45689">
    <property type="entry name" value="I[[H]] CHANNEL, ISOFORM E"/>
    <property type="match status" value="1"/>
</dbReference>
<evidence type="ECO:0000313" key="4">
    <source>
        <dbReference type="EMBL" id="ETO84576.1"/>
    </source>
</evidence>
<comment type="caution">
    <text evidence="4">The sequence shown here is derived from an EMBL/GenBank/DDBJ whole genome shotgun (WGS) entry which is preliminary data.</text>
</comment>
<feature type="region of interest" description="Disordered" evidence="1">
    <location>
        <begin position="168"/>
        <end position="198"/>
    </location>
</feature>
<evidence type="ECO:0000256" key="1">
    <source>
        <dbReference type="SAM" id="MobiDB-lite"/>
    </source>
</evidence>
<dbReference type="CDD" id="cd00038">
    <property type="entry name" value="CAP_ED"/>
    <property type="match status" value="1"/>
</dbReference>
<feature type="region of interest" description="Disordered" evidence="1">
    <location>
        <begin position="68"/>
        <end position="100"/>
    </location>
</feature>
<dbReference type="GO" id="GO:0035725">
    <property type="term" value="P:sodium ion transmembrane transport"/>
    <property type="evidence" value="ECO:0007669"/>
    <property type="project" value="TreeGrafter"/>
</dbReference>
<accession>A0A081B0B5</accession>
<dbReference type="Pfam" id="PF00027">
    <property type="entry name" value="cNMP_binding"/>
    <property type="match status" value="1"/>
</dbReference>
<sequence>MAEHDSPVQVDTASTDQDHALPPVTNVAPISAMASLSVPLRRMTSQNSRRHSTLSSSGVVYPIAEVAGDGAPNRPLANARRRSVSSRGIAGTPDNNSPPAWATLSSSLRRSVSDIRGHIEVASRPAVVPPKETPYQEMMERFQIRHIQRTPSSMTIGLESDYAATPSAGVTARSPRSQHTEHLLHQRPSSRNVSEHFSSAPDIGLKSSNFLHFGDGPSFIGHPPLESVTSDGQLMEQHIGQPFMDPKMNAPPFASIQRKTSMWKRRLLKPISPYSRVSQARYAAILVATVIYVLWFPLELAFPGHAHAHINTVVGIMLGFDVLITLRTGYVTETGTVVFSSWQILWHYLKNRIIMDILVAVSLLVHDNSDAYGSKWIRFVLGGLSVERLVYITRFLRMIWLIRANQTGSGSNFWAWLLYSRYSHLFRIAGIVVMVICIAHYIACIWTILLDEAEDFEDSTVSWREKYSSSFYAALLLIQGEGVPAETAAQNLFASLSVVLGSIVLAVVFGHVAILVSNFNANTTSYQRKMEEVFAMTAKLQLPVPLRERIHEYYEHLWHEYECLDGEIVQFSKSLSHSLGLEVVLFKYMEVVMHVPFWKDCTPDFQKQLMLHLDVRVYLPNDFIMRQGEVDVEFYMVNRGYCELDRDVNGFERVTTTTLATGRNGFNIGRSNSMTARRRTVVMSATQMDDTIRQSAYELDATHRRYYLNGGRDGKGTEILISRGQAFGDIALLMNYQRAANVRAITHVEMCVLSREKFQTVLAKYPEDRRRVVVDMLTSYMQSYEVSKSHCPLLELVRKVYSAEAIAKACAQAGVPPPLVPPTITVRQAAERIYTAINKESNDPTLKFGVGANIRDKLLELRERRRKKREQTPQKKSDIPKNVSSDSRNRESSDHGGHAYSENKSSAVEMPTTEAPTNQNLLQGTHSQSLQERLQHLEERELVILQGLKDLQASFEVLRSRQTPTIELSRKRFAPGDDSTKTKPTRMPLLRRVGSFVVSGGNLDNKNQGQSVKESPTRYADKLFSQNGTQNDVQYQHRELQPHRYQMSRANDSFRFTSEIEPPHSTIENVPVNQPQQPAASIGNSGASDRQVALFQPIKEVSPVDHHPRMLFQRMASRSLRKLEVAVQSRTDSIPAARASIAERRGTFQRTHSQSLRTMADALTTQRPRASMTSTQTRVLKRMSSFVSEGQLGWKRSPTRYADELFRRQSTKAPDEEGWEPK</sequence>
<feature type="region of interest" description="Disordered" evidence="1">
    <location>
        <begin position="1066"/>
        <end position="1088"/>
    </location>
</feature>
<feature type="transmembrane region" description="Helical" evidence="2">
    <location>
        <begin position="425"/>
        <end position="449"/>
    </location>
</feature>
<dbReference type="GO" id="GO:0003254">
    <property type="term" value="P:regulation of membrane depolarization"/>
    <property type="evidence" value="ECO:0007669"/>
    <property type="project" value="TreeGrafter"/>
</dbReference>
<dbReference type="PROSITE" id="PS50042">
    <property type="entry name" value="CNMP_BINDING_3"/>
    <property type="match status" value="1"/>
</dbReference>
<feature type="transmembrane region" description="Helical" evidence="2">
    <location>
        <begin position="282"/>
        <end position="302"/>
    </location>
</feature>
<dbReference type="Gene3D" id="2.60.120.10">
    <property type="entry name" value="Jelly Rolls"/>
    <property type="match status" value="1"/>
</dbReference>
<dbReference type="InterPro" id="IPR018490">
    <property type="entry name" value="cNMP-bd_dom_sf"/>
</dbReference>
<feature type="compositionally biased region" description="Basic and acidic residues" evidence="1">
    <location>
        <begin position="870"/>
        <end position="879"/>
    </location>
</feature>
<organism evidence="4 5">
    <name type="scientific">Phytophthora nicotianae P1976</name>
    <dbReference type="NCBI Taxonomy" id="1317066"/>
    <lineage>
        <taxon>Eukaryota</taxon>
        <taxon>Sar</taxon>
        <taxon>Stramenopiles</taxon>
        <taxon>Oomycota</taxon>
        <taxon>Peronosporomycetes</taxon>
        <taxon>Peronosporales</taxon>
        <taxon>Peronosporaceae</taxon>
        <taxon>Phytophthora</taxon>
    </lineage>
</organism>
<dbReference type="Proteomes" id="UP000028582">
    <property type="component" value="Unassembled WGS sequence"/>
</dbReference>
<dbReference type="InterPro" id="IPR014710">
    <property type="entry name" value="RmlC-like_jellyroll"/>
</dbReference>
<dbReference type="InterPro" id="IPR000595">
    <property type="entry name" value="cNMP-bd_dom"/>
</dbReference>
<evidence type="ECO:0000313" key="5">
    <source>
        <dbReference type="Proteomes" id="UP000028582"/>
    </source>
</evidence>
<feature type="region of interest" description="Disordered" evidence="1">
    <location>
        <begin position="1"/>
        <end position="23"/>
    </location>
</feature>
<proteinExistence type="predicted"/>
<dbReference type="AlphaFoldDB" id="A0A081B0B5"/>
<feature type="transmembrane region" description="Helical" evidence="2">
    <location>
        <begin position="492"/>
        <end position="516"/>
    </location>
</feature>
<feature type="domain" description="Cyclic nucleotide-binding" evidence="3">
    <location>
        <begin position="597"/>
        <end position="779"/>
    </location>
</feature>